<sequence>MSSSVAYLTSWSLTPMTHVAPPRTSGSFAGARRVPTTRGASSSGGGISLNCLVRWRLGRRPSWISGLKATAVVEPVGRGWRSVTSRAVLASDMGAEEEVGHSRCFLRVRNEEGANWFAQVGMLRHPYYAFVMVGLHDSISFPKPD</sequence>
<organism evidence="1 2">
    <name type="scientific">Ensete ventricosum</name>
    <name type="common">Abyssinian banana</name>
    <name type="synonym">Musa ensete</name>
    <dbReference type="NCBI Taxonomy" id="4639"/>
    <lineage>
        <taxon>Eukaryota</taxon>
        <taxon>Viridiplantae</taxon>
        <taxon>Streptophyta</taxon>
        <taxon>Embryophyta</taxon>
        <taxon>Tracheophyta</taxon>
        <taxon>Spermatophyta</taxon>
        <taxon>Magnoliopsida</taxon>
        <taxon>Liliopsida</taxon>
        <taxon>Zingiberales</taxon>
        <taxon>Musaceae</taxon>
        <taxon>Ensete</taxon>
    </lineage>
</organism>
<name>A0A426XXE7_ENSVE</name>
<protein>
    <submittedName>
        <fullName evidence="1">Uncharacterized protein</fullName>
    </submittedName>
</protein>
<gene>
    <name evidence="1" type="ORF">B296_00028633</name>
</gene>
<proteinExistence type="predicted"/>
<dbReference type="EMBL" id="AMZH03016674">
    <property type="protein sequence ID" value="RRT44124.1"/>
    <property type="molecule type" value="Genomic_DNA"/>
</dbReference>
<dbReference type="Proteomes" id="UP000287651">
    <property type="component" value="Unassembled WGS sequence"/>
</dbReference>
<comment type="caution">
    <text evidence="1">The sequence shown here is derived from an EMBL/GenBank/DDBJ whole genome shotgun (WGS) entry which is preliminary data.</text>
</comment>
<evidence type="ECO:0000313" key="2">
    <source>
        <dbReference type="Proteomes" id="UP000287651"/>
    </source>
</evidence>
<reference evidence="1 2" key="1">
    <citation type="journal article" date="2014" name="Agronomy (Basel)">
        <title>A Draft Genome Sequence for Ensete ventricosum, the Drought-Tolerant Tree Against Hunger.</title>
        <authorList>
            <person name="Harrison J."/>
            <person name="Moore K.A."/>
            <person name="Paszkiewicz K."/>
            <person name="Jones T."/>
            <person name="Grant M."/>
            <person name="Ambacheew D."/>
            <person name="Muzemil S."/>
            <person name="Studholme D.J."/>
        </authorList>
    </citation>
    <scope>NUCLEOTIDE SEQUENCE [LARGE SCALE GENOMIC DNA]</scope>
</reference>
<dbReference type="AlphaFoldDB" id="A0A426XXE7"/>
<evidence type="ECO:0000313" key="1">
    <source>
        <dbReference type="EMBL" id="RRT44124.1"/>
    </source>
</evidence>
<accession>A0A426XXE7</accession>